<name>A0A1W2A7E7_9HYPH</name>
<keyword evidence="2" id="KW-1185">Reference proteome</keyword>
<dbReference type="Proteomes" id="UP000192656">
    <property type="component" value="Unassembled WGS sequence"/>
</dbReference>
<evidence type="ECO:0000313" key="2">
    <source>
        <dbReference type="Proteomes" id="UP000192656"/>
    </source>
</evidence>
<dbReference type="EMBL" id="FWXR01000004">
    <property type="protein sequence ID" value="SMC56594.1"/>
    <property type="molecule type" value="Genomic_DNA"/>
</dbReference>
<dbReference type="RefSeq" id="WP_084409426.1">
    <property type="nucleotide sequence ID" value="NZ_FWXR01000004.1"/>
</dbReference>
<reference evidence="1 2" key="1">
    <citation type="submission" date="2017-04" db="EMBL/GenBank/DDBJ databases">
        <authorList>
            <person name="Afonso C.L."/>
            <person name="Miller P.J."/>
            <person name="Scott M.A."/>
            <person name="Spackman E."/>
            <person name="Goraichik I."/>
            <person name="Dimitrov K.M."/>
            <person name="Suarez D.L."/>
            <person name="Swayne D.E."/>
        </authorList>
    </citation>
    <scope>NUCLEOTIDE SEQUENCE [LARGE SCALE GENOMIC DNA]</scope>
    <source>
        <strain evidence="1 2">CGMCC 1.10972</strain>
    </source>
</reference>
<protein>
    <submittedName>
        <fullName evidence="1">Uncharacterized protein</fullName>
    </submittedName>
</protein>
<gene>
    <name evidence="1" type="ORF">SAMN06297251_1048</name>
</gene>
<evidence type="ECO:0000313" key="1">
    <source>
        <dbReference type="EMBL" id="SMC56594.1"/>
    </source>
</evidence>
<accession>A0A1W2A7E7</accession>
<proteinExistence type="predicted"/>
<dbReference type="OrthoDB" id="8613937at2"/>
<dbReference type="PROSITE" id="PS51257">
    <property type="entry name" value="PROKAR_LIPOPROTEIN"/>
    <property type="match status" value="1"/>
</dbReference>
<dbReference type="AlphaFoldDB" id="A0A1W2A7E7"/>
<organism evidence="1 2">
    <name type="scientific">Fulvimarina manganoxydans</name>
    <dbReference type="NCBI Taxonomy" id="937218"/>
    <lineage>
        <taxon>Bacteria</taxon>
        <taxon>Pseudomonadati</taxon>
        <taxon>Pseudomonadota</taxon>
        <taxon>Alphaproteobacteria</taxon>
        <taxon>Hyphomicrobiales</taxon>
        <taxon>Aurantimonadaceae</taxon>
        <taxon>Fulvimarina</taxon>
    </lineage>
</organism>
<sequence length="108" mass="11643">MKAAHLCLAGLVLSCAVSVDRADAKPARCFSTDDGYFDCDFQATDRDGSFSIEGPAVSYSLVVERPGFASAFVNLGDRNISLPGLYVRQTTDPACWANPETETKICAW</sequence>